<organism evidence="1 2">
    <name type="scientific">Pseudorhodoferax aquiterrae</name>
    <dbReference type="NCBI Taxonomy" id="747304"/>
    <lineage>
        <taxon>Bacteria</taxon>
        <taxon>Pseudomonadati</taxon>
        <taxon>Pseudomonadota</taxon>
        <taxon>Betaproteobacteria</taxon>
        <taxon>Burkholderiales</taxon>
        <taxon>Comamonadaceae</taxon>
    </lineage>
</organism>
<dbReference type="Proteomes" id="UP000626210">
    <property type="component" value="Unassembled WGS sequence"/>
</dbReference>
<evidence type="ECO:0008006" key="3">
    <source>
        <dbReference type="Google" id="ProtNLM"/>
    </source>
</evidence>
<protein>
    <recommendedName>
        <fullName evidence="3">Exopolysaccharide biosynthesis operon protein EpsL</fullName>
    </recommendedName>
</protein>
<dbReference type="InterPro" id="IPR017465">
    <property type="entry name" value="EpsL_proteobac"/>
</dbReference>
<dbReference type="RefSeq" id="WP_189686893.1">
    <property type="nucleotide sequence ID" value="NZ_BMYK01000005.1"/>
</dbReference>
<dbReference type="EMBL" id="BMYK01000005">
    <property type="protein sequence ID" value="GHC79725.1"/>
    <property type="molecule type" value="Genomic_DNA"/>
</dbReference>
<evidence type="ECO:0000313" key="1">
    <source>
        <dbReference type="EMBL" id="GHC79725.1"/>
    </source>
</evidence>
<accession>A0ABQ3G171</accession>
<gene>
    <name evidence="1" type="ORF">GCM10007320_20840</name>
</gene>
<proteinExistence type="predicted"/>
<evidence type="ECO:0000313" key="2">
    <source>
        <dbReference type="Proteomes" id="UP000626210"/>
    </source>
</evidence>
<sequence length="418" mass="47454">MTAKRTEKQAKVAPHRKRVDGWNPLLLAVFIATSASSRADEGSGLEWFVDETIRHESNLLRLPAGSSSSRLGGRSYADTVNIATLGARFEKTYGLQNVHIEAAYIDYRYQNFSYLNFGTFNYRANWGWAITPRFHGNVSTQRRKLPNNAGDTSNVNRIDQRNDRLDTSQRLDGIYELGARWHVVGALARYSQRNTIPLVIESASRQTTGDLGLRYVLPSGSLATLTFRTASGSYTDSLSDIVEASRRFDQKEVELDTLWRMTAKTSLGLRIAQRDRNHPLDPVRNFDGMRGMVRFNWSATPRVTLASGWIRDLEAFQSSYSTYFKSDRVFVEPTWQISDKTRMNARFAKTERGYEGPPDPSTAIDRHDTEHELAVGVEWRPRSFLSLRSAIRQTRRESTRAGIDYKNTSIGIGANMEF</sequence>
<comment type="caution">
    <text evidence="1">The sequence shown here is derived from an EMBL/GenBank/DDBJ whole genome shotgun (WGS) entry which is preliminary data.</text>
</comment>
<reference evidence="2" key="1">
    <citation type="journal article" date="2019" name="Int. J. Syst. Evol. Microbiol.">
        <title>The Global Catalogue of Microorganisms (GCM) 10K type strain sequencing project: providing services to taxonomists for standard genome sequencing and annotation.</title>
        <authorList>
            <consortium name="The Broad Institute Genomics Platform"/>
            <consortium name="The Broad Institute Genome Sequencing Center for Infectious Disease"/>
            <person name="Wu L."/>
            <person name="Ma J."/>
        </authorList>
    </citation>
    <scope>NUCLEOTIDE SEQUENCE [LARGE SCALE GENOMIC DNA]</scope>
    <source>
        <strain evidence="2">KCTC 23314</strain>
    </source>
</reference>
<keyword evidence="2" id="KW-1185">Reference proteome</keyword>
<dbReference type="NCBIfam" id="TIGR03014">
    <property type="entry name" value="EpsL"/>
    <property type="match status" value="1"/>
</dbReference>
<name>A0ABQ3G171_9BURK</name>